<evidence type="ECO:0000313" key="3">
    <source>
        <dbReference type="Proteomes" id="UP000005237"/>
    </source>
</evidence>
<proteinExistence type="predicted"/>
<dbReference type="Proteomes" id="UP000005237">
    <property type="component" value="Unassembled WGS sequence"/>
</dbReference>
<evidence type="ECO:0000313" key="2">
    <source>
        <dbReference type="EnsemblMetazoa" id="CJA11515.1"/>
    </source>
</evidence>
<dbReference type="PANTHER" id="PTHR34441">
    <property type="entry name" value="MOTILE SPERM DOMAIN-CONTAINING PROTEIN 1"/>
    <property type="match status" value="1"/>
</dbReference>
<keyword evidence="1" id="KW-0812">Transmembrane</keyword>
<keyword evidence="1" id="KW-1133">Transmembrane helix</keyword>
<feature type="transmembrane region" description="Helical" evidence="1">
    <location>
        <begin position="20"/>
        <end position="39"/>
    </location>
</feature>
<reference evidence="2" key="2">
    <citation type="submission" date="2022-06" db="UniProtKB">
        <authorList>
            <consortium name="EnsemblMetazoa"/>
        </authorList>
    </citation>
    <scope>IDENTIFICATION</scope>
    <source>
        <strain evidence="2">DF5081</strain>
    </source>
</reference>
<keyword evidence="1" id="KW-0472">Membrane</keyword>
<protein>
    <submittedName>
        <fullName evidence="2">Uncharacterized protein</fullName>
    </submittedName>
</protein>
<sequence length="77" mass="8132">MTLSVGSERGTDRSQTSNMWACLVVGLCCAFALVCPTAGDAESTSSAVPPIFHMSLQQKLVASYILGIVSVLILRPM</sequence>
<dbReference type="EnsemblMetazoa" id="CJA11515.1">
    <property type="protein sequence ID" value="CJA11515.1"/>
    <property type="gene ID" value="WBGene00130719"/>
</dbReference>
<dbReference type="GO" id="GO:0005737">
    <property type="term" value="C:cytoplasm"/>
    <property type="evidence" value="ECO:0007669"/>
    <property type="project" value="TreeGrafter"/>
</dbReference>
<feature type="transmembrane region" description="Helical" evidence="1">
    <location>
        <begin position="51"/>
        <end position="74"/>
    </location>
</feature>
<reference evidence="3" key="1">
    <citation type="submission" date="2010-08" db="EMBL/GenBank/DDBJ databases">
        <authorList>
            <consortium name="Caenorhabditis japonica Sequencing Consortium"/>
            <person name="Wilson R.K."/>
        </authorList>
    </citation>
    <scope>NUCLEOTIDE SEQUENCE [LARGE SCALE GENOMIC DNA]</scope>
    <source>
        <strain evidence="3">DF5081</strain>
    </source>
</reference>
<keyword evidence="3" id="KW-1185">Reference proteome</keyword>
<name>A0A8R1DT14_CAEJA</name>
<dbReference type="PANTHER" id="PTHR34441:SF1">
    <property type="entry name" value="MOTILE SPERM DOMAIN-CONTAINING 1"/>
    <property type="match status" value="1"/>
</dbReference>
<dbReference type="AlphaFoldDB" id="A0A8R1DT14"/>
<accession>A0A8R1DT14</accession>
<dbReference type="InterPro" id="IPR039283">
    <property type="entry name" value="MOSPD1/3"/>
</dbReference>
<evidence type="ECO:0000256" key="1">
    <source>
        <dbReference type="SAM" id="Phobius"/>
    </source>
</evidence>
<organism evidence="2 3">
    <name type="scientific">Caenorhabditis japonica</name>
    <dbReference type="NCBI Taxonomy" id="281687"/>
    <lineage>
        <taxon>Eukaryota</taxon>
        <taxon>Metazoa</taxon>
        <taxon>Ecdysozoa</taxon>
        <taxon>Nematoda</taxon>
        <taxon>Chromadorea</taxon>
        <taxon>Rhabditida</taxon>
        <taxon>Rhabditina</taxon>
        <taxon>Rhabditomorpha</taxon>
        <taxon>Rhabditoidea</taxon>
        <taxon>Rhabditidae</taxon>
        <taxon>Peloderinae</taxon>
        <taxon>Caenorhabditis</taxon>
    </lineage>
</organism>